<keyword evidence="3" id="KW-1185">Reference proteome</keyword>
<proteinExistence type="predicted"/>
<dbReference type="Pfam" id="PF04480">
    <property type="entry name" value="DUF559"/>
    <property type="match status" value="1"/>
</dbReference>
<dbReference type="EMBL" id="PVWG01000012">
    <property type="protein sequence ID" value="PSB19077.1"/>
    <property type="molecule type" value="Genomic_DNA"/>
</dbReference>
<gene>
    <name evidence="2" type="ORF">C7B65_12380</name>
</gene>
<dbReference type="OrthoDB" id="490543at2"/>
<sequence>MIFHQGKCLILEVNGQHHLEGGQATRDYVRDRMLLRAGLPTVRFTGRDCLERPSAVVAECLSILQGRS</sequence>
<dbReference type="AlphaFoldDB" id="A0A2T1DF41"/>
<comment type="caution">
    <text evidence="2">The sequence shown here is derived from an EMBL/GenBank/DDBJ whole genome shotgun (WGS) entry which is preliminary data.</text>
</comment>
<organism evidence="2 3">
    <name type="scientific">Phormidesmis priestleyi ULC007</name>
    <dbReference type="NCBI Taxonomy" id="1920490"/>
    <lineage>
        <taxon>Bacteria</taxon>
        <taxon>Bacillati</taxon>
        <taxon>Cyanobacteriota</taxon>
        <taxon>Cyanophyceae</taxon>
        <taxon>Leptolyngbyales</taxon>
        <taxon>Leptolyngbyaceae</taxon>
        <taxon>Phormidesmis</taxon>
    </lineage>
</organism>
<reference evidence="2 3" key="1">
    <citation type="submission" date="2018-02" db="EMBL/GenBank/DDBJ databases">
        <authorList>
            <person name="Cohen D.B."/>
            <person name="Kent A.D."/>
        </authorList>
    </citation>
    <scope>NUCLEOTIDE SEQUENCE [LARGE SCALE GENOMIC DNA]</scope>
    <source>
        <strain evidence="2 3">ULC007</strain>
    </source>
</reference>
<dbReference type="RefSeq" id="WP_083582779.1">
    <property type="nucleotide sequence ID" value="NZ_MPPI01000007.1"/>
</dbReference>
<protein>
    <submittedName>
        <fullName evidence="2">DUF559 domain-containing protein</fullName>
    </submittedName>
</protein>
<feature type="domain" description="DUF559" evidence="1">
    <location>
        <begin position="8"/>
        <end position="64"/>
    </location>
</feature>
<evidence type="ECO:0000313" key="2">
    <source>
        <dbReference type="EMBL" id="PSB19077.1"/>
    </source>
</evidence>
<name>A0A2T1DF41_9CYAN</name>
<dbReference type="Proteomes" id="UP000238634">
    <property type="component" value="Unassembled WGS sequence"/>
</dbReference>
<reference evidence="2 3" key="2">
    <citation type="submission" date="2018-03" db="EMBL/GenBank/DDBJ databases">
        <title>The ancient ancestry and fast evolution of plastids.</title>
        <authorList>
            <person name="Moore K.R."/>
            <person name="Magnabosco C."/>
            <person name="Momper L."/>
            <person name="Gold D.A."/>
            <person name="Bosak T."/>
            <person name="Fournier G.P."/>
        </authorList>
    </citation>
    <scope>NUCLEOTIDE SEQUENCE [LARGE SCALE GENOMIC DNA]</scope>
    <source>
        <strain evidence="2 3">ULC007</strain>
    </source>
</reference>
<accession>A0A2T1DF41</accession>
<dbReference type="InterPro" id="IPR007569">
    <property type="entry name" value="DUF559"/>
</dbReference>
<evidence type="ECO:0000313" key="3">
    <source>
        <dbReference type="Proteomes" id="UP000238634"/>
    </source>
</evidence>
<dbReference type="STRING" id="1920490.GCA_001895925_04421"/>
<evidence type="ECO:0000259" key="1">
    <source>
        <dbReference type="Pfam" id="PF04480"/>
    </source>
</evidence>